<evidence type="ECO:0000256" key="1">
    <source>
        <dbReference type="SAM" id="Phobius"/>
    </source>
</evidence>
<reference evidence="2 3" key="1">
    <citation type="submission" date="2023-07" db="EMBL/GenBank/DDBJ databases">
        <title>Genomic Encyclopedia of Type Strains, Phase IV (KMG-IV): sequencing the most valuable type-strain genomes for metagenomic binning, comparative biology and taxonomic classification.</title>
        <authorList>
            <person name="Goeker M."/>
        </authorList>
    </citation>
    <scope>NUCLEOTIDE SEQUENCE [LARGE SCALE GENOMIC DNA]</scope>
    <source>
        <strain evidence="2 3">DSM 5896</strain>
    </source>
</reference>
<dbReference type="PANTHER" id="PTHR30438">
    <property type="entry name" value="36 KDA ANTIGEN-RELATED"/>
    <property type="match status" value="1"/>
</dbReference>
<keyword evidence="1" id="KW-0812">Transmembrane</keyword>
<evidence type="ECO:0000313" key="3">
    <source>
        <dbReference type="Proteomes" id="UP001237448"/>
    </source>
</evidence>
<gene>
    <name evidence="2" type="ORF">J3R73_000676</name>
</gene>
<keyword evidence="3" id="KW-1185">Reference proteome</keyword>
<keyword evidence="1" id="KW-1133">Transmembrane helix</keyword>
<evidence type="ECO:0000313" key="2">
    <source>
        <dbReference type="EMBL" id="MDQ0390884.1"/>
    </source>
</evidence>
<keyword evidence="1" id="KW-0472">Membrane</keyword>
<organism evidence="2 3">
    <name type="scientific">Labrys monachus</name>
    <dbReference type="NCBI Taxonomy" id="217067"/>
    <lineage>
        <taxon>Bacteria</taxon>
        <taxon>Pseudomonadati</taxon>
        <taxon>Pseudomonadota</taxon>
        <taxon>Alphaproteobacteria</taxon>
        <taxon>Hyphomicrobiales</taxon>
        <taxon>Xanthobacteraceae</taxon>
        <taxon>Labrys</taxon>
    </lineage>
</organism>
<feature type="transmembrane region" description="Helical" evidence="1">
    <location>
        <begin position="12"/>
        <end position="29"/>
    </location>
</feature>
<dbReference type="PANTHER" id="PTHR30438:SF2">
    <property type="entry name" value="MEMBRANE PROTEIN"/>
    <property type="match status" value="1"/>
</dbReference>
<proteinExistence type="predicted"/>
<dbReference type="Gene3D" id="1.10.287.470">
    <property type="entry name" value="Helix hairpin bin"/>
    <property type="match status" value="1"/>
</dbReference>
<dbReference type="SUPFAM" id="SSF56954">
    <property type="entry name" value="Outer membrane efflux proteins (OEP)"/>
    <property type="match status" value="1"/>
</dbReference>
<dbReference type="RefSeq" id="WP_307422363.1">
    <property type="nucleotide sequence ID" value="NZ_JAUSVK010000001.1"/>
</dbReference>
<dbReference type="SUPFAM" id="SSF111369">
    <property type="entry name" value="HlyD-like secretion proteins"/>
    <property type="match status" value="2"/>
</dbReference>
<comment type="caution">
    <text evidence="2">The sequence shown here is derived from an EMBL/GenBank/DDBJ whole genome shotgun (WGS) entry which is preliminary data.</text>
</comment>
<dbReference type="Proteomes" id="UP001237448">
    <property type="component" value="Unassembled WGS sequence"/>
</dbReference>
<sequence>MNANPAGRRLKVLSLLVLVGAAAIVVYRFQAEPKSSPPILGVAHQTEIRVSSETSARLVSFNVTAGQEVHKGDVLAVLSNPELEAALQEAKAAAASARADRANVDAGDRKEEVDIGAQNVVIAESNLTLAQQQQKRASALASRDFASEQQLDDSNASLAKAEANLSLVQAVYAQSKAGPTREERTIAQAKVALADTAIADLEAKLAKTTLVAPADGVAGILIAEPGEVISPGQPVMTLEIGHERWFTFTIREDRLAGITIGTPLELLTARGETLQTRVTELRPLGEFAVWRAARAVGDHDVNSFLVRADPTRGTPTVEAGMTVWIDRKKTVADGHKL</sequence>
<dbReference type="Gene3D" id="2.40.30.170">
    <property type="match status" value="1"/>
</dbReference>
<accession>A0ABU0F9S0</accession>
<dbReference type="EMBL" id="JAUSVK010000001">
    <property type="protein sequence ID" value="MDQ0390884.1"/>
    <property type="molecule type" value="Genomic_DNA"/>
</dbReference>
<protein>
    <submittedName>
        <fullName evidence="2">Multidrug resistance efflux pump</fullName>
    </submittedName>
</protein>
<name>A0ABU0F9S0_9HYPH</name>
<dbReference type="Gene3D" id="2.40.50.100">
    <property type="match status" value="1"/>
</dbReference>